<keyword evidence="2" id="KW-0732">Signal</keyword>
<keyword evidence="4" id="KW-1185">Reference proteome</keyword>
<feature type="chain" id="PRO_5022704124" evidence="2">
    <location>
        <begin position="23"/>
        <end position="323"/>
    </location>
</feature>
<feature type="transmembrane region" description="Helical" evidence="1">
    <location>
        <begin position="162"/>
        <end position="182"/>
    </location>
</feature>
<dbReference type="Proteomes" id="UP000321479">
    <property type="component" value="Chromosome"/>
</dbReference>
<dbReference type="OrthoDB" id="9807384at2"/>
<dbReference type="EMBL" id="CP042436">
    <property type="protein sequence ID" value="QEC63565.1"/>
    <property type="molecule type" value="Genomic_DNA"/>
</dbReference>
<organism evidence="3 4">
    <name type="scientific">Mucilaginibacter ginsenosidivorans</name>
    <dbReference type="NCBI Taxonomy" id="398053"/>
    <lineage>
        <taxon>Bacteria</taxon>
        <taxon>Pseudomonadati</taxon>
        <taxon>Bacteroidota</taxon>
        <taxon>Sphingobacteriia</taxon>
        <taxon>Sphingobacteriales</taxon>
        <taxon>Sphingobacteriaceae</taxon>
        <taxon>Mucilaginibacter</taxon>
    </lineage>
</organism>
<keyword evidence="1" id="KW-1133">Transmembrane helix</keyword>
<reference evidence="3 4" key="1">
    <citation type="journal article" date="2017" name="Curr. Microbiol.">
        <title>Mucilaginibacter ginsenosidivorans sp. nov., Isolated from Soil of Ginseng Field.</title>
        <authorList>
            <person name="Kim M.M."/>
            <person name="Siddiqi M.Z."/>
            <person name="Im W.T."/>
        </authorList>
    </citation>
    <scope>NUCLEOTIDE SEQUENCE [LARGE SCALE GENOMIC DNA]</scope>
    <source>
        <strain evidence="3 4">Gsoil 3017</strain>
    </source>
</reference>
<dbReference type="KEGG" id="mgin:FRZ54_13585"/>
<sequence length="323" mass="36807">MKNQFLRTVLALVILTCSFYKAGAQNIQAEAKLQQYTIRIGDQTKLFISVHQPANAHVNFPRLTDTITGKVIIVKANKPDTAYDQDNRSDVTVTQSYLITSFDAGTYTLPAFSIGSEGGVLKTNELTLQVETVKVDTTKAIYDIKQPMAVSYTFWDWLHDNWYWIAIPLVVLIGIIGLILYLRKRPKTEPVIQVAKPKVPPHIVALNKLNELRDKKLWQQGQVKQYYIELSDIIREYVEHRYETKTHEKTTDEIFTSLKYTDIAGVNKELLRQILVLADLVKFAKEKPLPADNEQSMDNAVAFVNNTQRVQLSENREGGNTHV</sequence>
<keyword evidence="1" id="KW-0472">Membrane</keyword>
<accession>A0A5B8UXZ3</accession>
<keyword evidence="1" id="KW-0812">Transmembrane</keyword>
<dbReference type="AlphaFoldDB" id="A0A5B8UXZ3"/>
<evidence type="ECO:0000256" key="1">
    <source>
        <dbReference type="SAM" id="Phobius"/>
    </source>
</evidence>
<gene>
    <name evidence="3" type="ORF">FRZ54_13585</name>
</gene>
<dbReference type="RefSeq" id="WP_147032140.1">
    <property type="nucleotide sequence ID" value="NZ_CP042436.1"/>
</dbReference>
<evidence type="ECO:0000313" key="4">
    <source>
        <dbReference type="Proteomes" id="UP000321479"/>
    </source>
</evidence>
<proteinExistence type="predicted"/>
<evidence type="ECO:0000256" key="2">
    <source>
        <dbReference type="SAM" id="SignalP"/>
    </source>
</evidence>
<feature type="signal peptide" evidence="2">
    <location>
        <begin position="1"/>
        <end position="22"/>
    </location>
</feature>
<evidence type="ECO:0000313" key="3">
    <source>
        <dbReference type="EMBL" id="QEC63565.1"/>
    </source>
</evidence>
<protein>
    <submittedName>
        <fullName evidence="3">Protein BatD</fullName>
    </submittedName>
</protein>
<name>A0A5B8UXZ3_9SPHI</name>